<evidence type="ECO:0000313" key="2">
    <source>
        <dbReference type="Proteomes" id="UP001229421"/>
    </source>
</evidence>
<gene>
    <name evidence="1" type="ORF">QVD17_16356</name>
</gene>
<comment type="caution">
    <text evidence="1">The sequence shown here is derived from an EMBL/GenBank/DDBJ whole genome shotgun (WGS) entry which is preliminary data.</text>
</comment>
<organism evidence="1 2">
    <name type="scientific">Tagetes erecta</name>
    <name type="common">African marigold</name>
    <dbReference type="NCBI Taxonomy" id="13708"/>
    <lineage>
        <taxon>Eukaryota</taxon>
        <taxon>Viridiplantae</taxon>
        <taxon>Streptophyta</taxon>
        <taxon>Embryophyta</taxon>
        <taxon>Tracheophyta</taxon>
        <taxon>Spermatophyta</taxon>
        <taxon>Magnoliopsida</taxon>
        <taxon>eudicotyledons</taxon>
        <taxon>Gunneridae</taxon>
        <taxon>Pentapetalae</taxon>
        <taxon>asterids</taxon>
        <taxon>campanulids</taxon>
        <taxon>Asterales</taxon>
        <taxon>Asteraceae</taxon>
        <taxon>Asteroideae</taxon>
        <taxon>Heliantheae alliance</taxon>
        <taxon>Tageteae</taxon>
        <taxon>Tagetes</taxon>
    </lineage>
</organism>
<proteinExistence type="predicted"/>
<evidence type="ECO:0000313" key="1">
    <source>
        <dbReference type="EMBL" id="KAK1427664.1"/>
    </source>
</evidence>
<reference evidence="1" key="1">
    <citation type="journal article" date="2023" name="bioRxiv">
        <title>Improved chromosome-level genome assembly for marigold (Tagetes erecta).</title>
        <authorList>
            <person name="Jiang F."/>
            <person name="Yuan L."/>
            <person name="Wang S."/>
            <person name="Wang H."/>
            <person name="Xu D."/>
            <person name="Wang A."/>
            <person name="Fan W."/>
        </authorList>
    </citation>
    <scope>NUCLEOTIDE SEQUENCE</scope>
    <source>
        <strain evidence="1">WSJ</strain>
        <tissue evidence="1">Leaf</tissue>
    </source>
</reference>
<name>A0AAD8KQR8_TARER</name>
<dbReference type="PROSITE" id="PS50896">
    <property type="entry name" value="LISH"/>
    <property type="match status" value="1"/>
</dbReference>
<keyword evidence="2" id="KW-1185">Reference proteome</keyword>
<dbReference type="Pfam" id="PF08513">
    <property type="entry name" value="LisH"/>
    <property type="match status" value="1"/>
</dbReference>
<evidence type="ECO:0008006" key="3">
    <source>
        <dbReference type="Google" id="ProtNLM"/>
    </source>
</evidence>
<protein>
    <recommendedName>
        <fullName evidence="3">LisH domain-containing protein</fullName>
    </recommendedName>
</protein>
<sequence length="138" mass="16107">MKVFSCIMSCYFKESIKLRTREEWEKKLNDVKFRKEDMIKLVMSFLVIEGYVDATEKFRLESVGMRAFVSFDTKHMTTNRNFDTLLNILQGDAIKVTVDLLKIGKRATGELLYKSYSSMMSAKERMGMLMHGDIAQMF</sequence>
<accession>A0AAD8KQR8</accession>
<dbReference type="InterPro" id="IPR006594">
    <property type="entry name" value="LisH"/>
</dbReference>
<dbReference type="AlphaFoldDB" id="A0AAD8KQR8"/>
<dbReference type="EMBL" id="JAUHHV010000004">
    <property type="protein sequence ID" value="KAK1427664.1"/>
    <property type="molecule type" value="Genomic_DNA"/>
</dbReference>
<dbReference type="Proteomes" id="UP001229421">
    <property type="component" value="Unassembled WGS sequence"/>
</dbReference>